<evidence type="ECO:0000313" key="2">
    <source>
        <dbReference type="Proteomes" id="UP001596203"/>
    </source>
</evidence>
<proteinExistence type="predicted"/>
<protein>
    <submittedName>
        <fullName evidence="1">Uncharacterized protein</fullName>
    </submittedName>
</protein>
<evidence type="ECO:0000313" key="1">
    <source>
        <dbReference type="EMBL" id="MFC6019992.1"/>
    </source>
</evidence>
<dbReference type="Proteomes" id="UP001596203">
    <property type="component" value="Unassembled WGS sequence"/>
</dbReference>
<dbReference type="EMBL" id="JBHSPR010000025">
    <property type="protein sequence ID" value="MFC6019992.1"/>
    <property type="molecule type" value="Genomic_DNA"/>
</dbReference>
<comment type="caution">
    <text evidence="1">The sequence shown here is derived from an EMBL/GenBank/DDBJ whole genome shotgun (WGS) entry which is preliminary data.</text>
</comment>
<accession>A0ABW1KFW3</accession>
<keyword evidence="2" id="KW-1185">Reference proteome</keyword>
<gene>
    <name evidence="1" type="ORF">ACFP2T_27830</name>
</gene>
<reference evidence="2" key="1">
    <citation type="journal article" date="2019" name="Int. J. Syst. Evol. Microbiol.">
        <title>The Global Catalogue of Microorganisms (GCM) 10K type strain sequencing project: providing services to taxonomists for standard genome sequencing and annotation.</title>
        <authorList>
            <consortium name="The Broad Institute Genomics Platform"/>
            <consortium name="The Broad Institute Genome Sequencing Center for Infectious Disease"/>
            <person name="Wu L."/>
            <person name="Ma J."/>
        </authorList>
    </citation>
    <scope>NUCLEOTIDE SEQUENCE [LARGE SCALE GENOMIC DNA]</scope>
    <source>
        <strain evidence="2">ZS-35-S2</strain>
    </source>
</reference>
<name>A0ABW1KFW3_9ACTN</name>
<dbReference type="RefSeq" id="WP_377426611.1">
    <property type="nucleotide sequence ID" value="NZ_JBHSPR010000025.1"/>
</dbReference>
<sequence length="64" mass="7643">MQESLLPESEGQRFHYRYRRLRLLIMGRDRMFLVPEKWTASNSTLVVPMDGSVRVQFQFQNQAP</sequence>
<organism evidence="1 2">
    <name type="scientific">Plantactinospora solaniradicis</name>
    <dbReference type="NCBI Taxonomy" id="1723736"/>
    <lineage>
        <taxon>Bacteria</taxon>
        <taxon>Bacillati</taxon>
        <taxon>Actinomycetota</taxon>
        <taxon>Actinomycetes</taxon>
        <taxon>Micromonosporales</taxon>
        <taxon>Micromonosporaceae</taxon>
        <taxon>Plantactinospora</taxon>
    </lineage>
</organism>